<dbReference type="Proteomes" id="UP000649617">
    <property type="component" value="Unassembled WGS sequence"/>
</dbReference>
<reference evidence="2" key="1">
    <citation type="submission" date="2021-02" db="EMBL/GenBank/DDBJ databases">
        <authorList>
            <person name="Dougan E. K."/>
            <person name="Rhodes N."/>
            <person name="Thang M."/>
            <person name="Chan C."/>
        </authorList>
    </citation>
    <scope>NUCLEOTIDE SEQUENCE</scope>
</reference>
<dbReference type="OrthoDB" id="446342at2759"/>
<evidence type="ECO:0000313" key="3">
    <source>
        <dbReference type="Proteomes" id="UP000649617"/>
    </source>
</evidence>
<evidence type="ECO:0000313" key="2">
    <source>
        <dbReference type="EMBL" id="CAE7183383.1"/>
    </source>
</evidence>
<evidence type="ECO:0000259" key="1">
    <source>
        <dbReference type="Pfam" id="PF07691"/>
    </source>
</evidence>
<dbReference type="InterPro" id="IPR011658">
    <property type="entry name" value="PA14_dom"/>
</dbReference>
<comment type="caution">
    <text evidence="2">The sequence shown here is derived from an EMBL/GenBank/DDBJ whole genome shotgun (WGS) entry which is preliminary data.</text>
</comment>
<organism evidence="2 3">
    <name type="scientific">Symbiodinium pilosum</name>
    <name type="common">Dinoflagellate</name>
    <dbReference type="NCBI Taxonomy" id="2952"/>
    <lineage>
        <taxon>Eukaryota</taxon>
        <taxon>Sar</taxon>
        <taxon>Alveolata</taxon>
        <taxon>Dinophyceae</taxon>
        <taxon>Suessiales</taxon>
        <taxon>Symbiodiniaceae</taxon>
        <taxon>Symbiodinium</taxon>
    </lineage>
</organism>
<proteinExistence type="predicted"/>
<dbReference type="EMBL" id="CAJNIZ010001126">
    <property type="protein sequence ID" value="CAE7183383.1"/>
    <property type="molecule type" value="Genomic_DNA"/>
</dbReference>
<dbReference type="Gene3D" id="3.90.182.10">
    <property type="entry name" value="Toxin - Anthrax Protective Antigen,domain 1"/>
    <property type="match status" value="1"/>
</dbReference>
<sequence length="152" mass="16753">MPGGFSSKERARLQDYLSGRWTGFLNIKHAGHYRFFVSADDSVEVFLDGNLLLRETRCDVHRDLTAAVNLPAGKIPFLLQWRLDGNLRTNGDQRVLIPPSAFTHLANANTKLMTDASHTRGCVGNTGLASMPGSIFAPNGQVQAQFLYCTET</sequence>
<dbReference type="SUPFAM" id="SSF56988">
    <property type="entry name" value="Anthrax protective antigen"/>
    <property type="match status" value="1"/>
</dbReference>
<feature type="domain" description="PA14" evidence="1">
    <location>
        <begin position="15"/>
        <end position="56"/>
    </location>
</feature>
<accession>A0A812IST4</accession>
<name>A0A812IST4_SYMPI</name>
<dbReference type="AlphaFoldDB" id="A0A812IST4"/>
<keyword evidence="3" id="KW-1185">Reference proteome</keyword>
<gene>
    <name evidence="2" type="primary">Rs1</name>
    <name evidence="2" type="ORF">SPIL2461_LOCUS1184</name>
</gene>
<dbReference type="Pfam" id="PF07691">
    <property type="entry name" value="PA14"/>
    <property type="match status" value="1"/>
</dbReference>
<protein>
    <submittedName>
        <fullName evidence="2">Rs1 protein</fullName>
    </submittedName>
</protein>